<feature type="domain" description="Glycosyltransferase subfamily 4-like N-terminal" evidence="1">
    <location>
        <begin position="18"/>
        <end position="175"/>
    </location>
</feature>
<organism evidence="2 3">
    <name type="scientific">Candidatus Nanohalococcus occultus</name>
    <dbReference type="NCBI Taxonomy" id="2978047"/>
    <lineage>
        <taxon>Archaea</taxon>
        <taxon>Candidatus Nanohalarchaeota</taxon>
        <taxon>Candidatus Nanohalarchaeota incertae sedis</taxon>
        <taxon>Candidatus Nanohalococcus</taxon>
    </lineage>
</organism>
<sequence>MNVAILSQKLSDGEDISEYTKSIAMFLNGKGHEVSIVAFEDGSEYSLPEEIDVERVPLHFEADNLYNWAMMLNNEIKAGVNNLLDGKDVDIIHANDWATVPGGITLSNYLEIPLVVTVHSTENQRGFGGENSEMISEMEWKAGFEADKVLATNNDTRNSLLFDLDVPEEKIEVIDPFDEGWQHELVGQYSQLVEEKA</sequence>
<evidence type="ECO:0000313" key="2">
    <source>
        <dbReference type="EMBL" id="WEL19165.1"/>
    </source>
</evidence>
<keyword evidence="3" id="KW-1185">Reference proteome</keyword>
<dbReference type="EMBL" id="CP104395">
    <property type="protein sequence ID" value="WEL19165.1"/>
    <property type="molecule type" value="Genomic_DNA"/>
</dbReference>
<protein>
    <submittedName>
        <fullName evidence="2">Glycosyltransferase family 4 protein</fullName>
    </submittedName>
</protein>
<proteinExistence type="predicted"/>
<accession>A0ABY8CFA3</accession>
<gene>
    <name evidence="2" type="primary">aglL</name>
    <name evidence="2" type="ORF">SVXNc_0133</name>
</gene>
<dbReference type="SUPFAM" id="SSF53756">
    <property type="entry name" value="UDP-Glycosyltransferase/glycogen phosphorylase"/>
    <property type="match status" value="1"/>
</dbReference>
<dbReference type="Proteomes" id="UP001218034">
    <property type="component" value="Chromosome"/>
</dbReference>
<evidence type="ECO:0000259" key="1">
    <source>
        <dbReference type="Pfam" id="PF13439"/>
    </source>
</evidence>
<dbReference type="RefSeq" id="WP_347722036.1">
    <property type="nucleotide sequence ID" value="NZ_CP104395.1"/>
</dbReference>
<dbReference type="Gene3D" id="3.40.50.2000">
    <property type="entry name" value="Glycogen Phosphorylase B"/>
    <property type="match status" value="1"/>
</dbReference>
<dbReference type="InterPro" id="IPR028098">
    <property type="entry name" value="Glyco_trans_4-like_N"/>
</dbReference>
<dbReference type="Pfam" id="PF13439">
    <property type="entry name" value="Glyco_transf_4"/>
    <property type="match status" value="1"/>
</dbReference>
<name>A0ABY8CFA3_9ARCH</name>
<dbReference type="GeneID" id="98290173"/>
<evidence type="ECO:0000313" key="3">
    <source>
        <dbReference type="Proteomes" id="UP001218034"/>
    </source>
</evidence>
<reference evidence="2 3" key="1">
    <citation type="submission" date="2022-09" db="EMBL/GenBank/DDBJ databases">
        <title>Xylan utilization by haloarchaea-nanohaloarchaea associations.</title>
        <authorList>
            <person name="Yakimov M."/>
        </authorList>
    </citation>
    <scope>NUCLEOTIDE SEQUENCE [LARGE SCALE GENOMIC DNA]</scope>
    <source>
        <strain evidence="2 3">SVXNc</strain>
    </source>
</reference>